<name>Q4S8K9_TETNG</name>
<protein>
    <submittedName>
        <fullName evidence="1">(spotted green pufferfish) hypothetical protein</fullName>
    </submittedName>
</protein>
<comment type="caution">
    <text evidence="1">The sequence shown here is derived from an EMBL/GenBank/DDBJ whole genome shotgun (WGS) entry which is preliminary data.</text>
</comment>
<proteinExistence type="predicted"/>
<accession>Q4S8K9</accession>
<dbReference type="AlphaFoldDB" id="Q4S8K9"/>
<gene>
    <name evidence="1" type="ORF">GSTENG00022294001</name>
</gene>
<dbReference type="OrthoDB" id="8930849at2759"/>
<reference evidence="1" key="1">
    <citation type="journal article" date="2004" name="Nature">
        <title>Genome duplication in the teleost fish Tetraodon nigroviridis reveals the early vertebrate proto-karyotype.</title>
        <authorList>
            <person name="Jaillon O."/>
            <person name="Aury J.-M."/>
            <person name="Brunet F."/>
            <person name="Petit J.-L."/>
            <person name="Stange-Thomann N."/>
            <person name="Mauceli E."/>
            <person name="Bouneau L."/>
            <person name="Fischer C."/>
            <person name="Ozouf-Costaz C."/>
            <person name="Bernot A."/>
            <person name="Nicaud S."/>
            <person name="Jaffe D."/>
            <person name="Fisher S."/>
            <person name="Lutfalla G."/>
            <person name="Dossat C."/>
            <person name="Segurens B."/>
            <person name="Dasilva C."/>
            <person name="Salanoubat M."/>
            <person name="Levy M."/>
            <person name="Boudet N."/>
            <person name="Castellano S."/>
            <person name="Anthouard V."/>
            <person name="Jubin C."/>
            <person name="Castelli V."/>
            <person name="Katinka M."/>
            <person name="Vacherie B."/>
            <person name="Biemont C."/>
            <person name="Skalli Z."/>
            <person name="Cattolico L."/>
            <person name="Poulain J."/>
            <person name="De Berardinis V."/>
            <person name="Cruaud C."/>
            <person name="Duprat S."/>
            <person name="Brottier P."/>
            <person name="Coutanceau J.-P."/>
            <person name="Gouzy J."/>
            <person name="Parra G."/>
            <person name="Lardier G."/>
            <person name="Chapple C."/>
            <person name="McKernan K.J."/>
            <person name="McEwan P."/>
            <person name="Bosak S."/>
            <person name="Kellis M."/>
            <person name="Volff J.-N."/>
            <person name="Guigo R."/>
            <person name="Zody M.C."/>
            <person name="Mesirov J."/>
            <person name="Lindblad-Toh K."/>
            <person name="Birren B."/>
            <person name="Nusbaum C."/>
            <person name="Kahn D."/>
            <person name="Robinson-Rechavi M."/>
            <person name="Laudet V."/>
            <person name="Schachter V."/>
            <person name="Quetier F."/>
            <person name="Saurin W."/>
            <person name="Scarpelli C."/>
            <person name="Wincker P."/>
            <person name="Lander E.S."/>
            <person name="Weissenbach J."/>
            <person name="Roest Crollius H."/>
        </authorList>
    </citation>
    <scope>NUCLEOTIDE SEQUENCE [LARGE SCALE GENOMIC DNA]</scope>
</reference>
<dbReference type="KEGG" id="tng:GSTEN00022294G001"/>
<evidence type="ECO:0000313" key="1">
    <source>
        <dbReference type="EMBL" id="CAG03023.1"/>
    </source>
</evidence>
<dbReference type="EMBL" id="CAAE01014705">
    <property type="protein sequence ID" value="CAG03023.1"/>
    <property type="molecule type" value="Genomic_DNA"/>
</dbReference>
<organism evidence="1">
    <name type="scientific">Tetraodon nigroviridis</name>
    <name type="common">Spotted green pufferfish</name>
    <name type="synonym">Chelonodon nigroviridis</name>
    <dbReference type="NCBI Taxonomy" id="99883"/>
    <lineage>
        <taxon>Eukaryota</taxon>
        <taxon>Metazoa</taxon>
        <taxon>Chordata</taxon>
        <taxon>Craniata</taxon>
        <taxon>Vertebrata</taxon>
        <taxon>Euteleostomi</taxon>
        <taxon>Actinopterygii</taxon>
        <taxon>Neopterygii</taxon>
        <taxon>Teleostei</taxon>
        <taxon>Neoteleostei</taxon>
        <taxon>Acanthomorphata</taxon>
        <taxon>Eupercaria</taxon>
        <taxon>Tetraodontiformes</taxon>
        <taxon>Tetradontoidea</taxon>
        <taxon>Tetraodontidae</taxon>
        <taxon>Tetraodon</taxon>
    </lineage>
</organism>
<reference evidence="1" key="2">
    <citation type="submission" date="2004-02" db="EMBL/GenBank/DDBJ databases">
        <authorList>
            <consortium name="Genoscope"/>
            <consortium name="Whitehead Institute Centre for Genome Research"/>
        </authorList>
    </citation>
    <scope>NUCLEOTIDE SEQUENCE</scope>
</reference>
<sequence length="121" mass="12951">MGERRGIRAALPNAGTSLGSDFWVTSDLFSVQVCAVGSLLPAGSSANLTCEALLMLSGNVSLQALAAAWNQSLINATSTWSGEWSIPCFSDLLNRIKSNQMRLRCDGQNLKLGSLRVQEFS</sequence>